<dbReference type="InterPro" id="IPR040676">
    <property type="entry name" value="DUF5641"/>
</dbReference>
<proteinExistence type="predicted"/>
<feature type="domain" description="Integrase catalytic" evidence="1">
    <location>
        <begin position="182"/>
        <end position="373"/>
    </location>
</feature>
<dbReference type="InterPro" id="IPR036397">
    <property type="entry name" value="RNaseH_sf"/>
</dbReference>
<dbReference type="Pfam" id="PF17921">
    <property type="entry name" value="Integrase_H2C2"/>
    <property type="match status" value="1"/>
</dbReference>
<sequence length="464" mass="51916">MTSEASWHHVKSQENPADCASRGIAASKLKVHKLWWSGPQWLSQDSLHFPSIDLSTSCEEDVKFSFRNSTLKEETSSSQQQQASASRYFSGHRWNNQSWRKIKNSSLSPIQKHPILLPKSHHLTNLVIQHFHHINLHSGPQLTLCCIRQKFWIPSGRGVVGRLLSKCQTCFRFKAKSGEQLMGNFPANRLSAGRAFLNVGIDFGGPFITKPNVSRSKVNLKSYLALFICMATKAGQLEVVSDLSAEAFLAAFRCFISRRGKPTNMFSDNATNFKGASSYLKEQLKLIKSVEVQNFVTQESITWHFIPPTAAHVGGLWEAGIKSIKQLLIKTMKSTVLNFEKLVTLVTQIAACLNSRPLTPLSNDPQDLQPPTSGHFLIGAPMASFPEEVPSQPATKWNKPRRNLKVNDMVLVKEDNFPPLQWSLGRVVQVFPGDDGAVQVVDVKTQRGQFRRPITKCCLLPTED</sequence>
<comment type="caution">
    <text evidence="2">The sequence shown here is derived from an EMBL/GenBank/DDBJ whole genome shotgun (WGS) entry which is preliminary data.</text>
</comment>
<keyword evidence="3" id="KW-1185">Reference proteome</keyword>
<dbReference type="EMBL" id="BMAU01021188">
    <property type="protein sequence ID" value="GFX95738.1"/>
    <property type="molecule type" value="Genomic_DNA"/>
</dbReference>
<dbReference type="InterPro" id="IPR041588">
    <property type="entry name" value="Integrase_H2C2"/>
</dbReference>
<dbReference type="Gene3D" id="3.30.420.10">
    <property type="entry name" value="Ribonuclease H-like superfamily/Ribonuclease H"/>
    <property type="match status" value="1"/>
</dbReference>
<dbReference type="PROSITE" id="PS50994">
    <property type="entry name" value="INTEGRASE"/>
    <property type="match status" value="1"/>
</dbReference>
<dbReference type="Proteomes" id="UP000887159">
    <property type="component" value="Unassembled WGS sequence"/>
</dbReference>
<dbReference type="PANTHER" id="PTHR47331">
    <property type="entry name" value="PHD-TYPE DOMAIN-CONTAINING PROTEIN"/>
    <property type="match status" value="1"/>
</dbReference>
<organism evidence="2 3">
    <name type="scientific">Trichonephila clavipes</name>
    <name type="common">Golden silk orbweaver</name>
    <name type="synonym">Nephila clavipes</name>
    <dbReference type="NCBI Taxonomy" id="2585209"/>
    <lineage>
        <taxon>Eukaryota</taxon>
        <taxon>Metazoa</taxon>
        <taxon>Ecdysozoa</taxon>
        <taxon>Arthropoda</taxon>
        <taxon>Chelicerata</taxon>
        <taxon>Arachnida</taxon>
        <taxon>Araneae</taxon>
        <taxon>Araneomorphae</taxon>
        <taxon>Entelegynae</taxon>
        <taxon>Araneoidea</taxon>
        <taxon>Nephilidae</taxon>
        <taxon>Trichonephila</taxon>
    </lineage>
</organism>
<gene>
    <name evidence="2" type="primary">AVEN_169641_1</name>
    <name evidence="2" type="ORF">TNCV_4886641</name>
</gene>
<evidence type="ECO:0000313" key="2">
    <source>
        <dbReference type="EMBL" id="GFX95738.1"/>
    </source>
</evidence>
<dbReference type="InterPro" id="IPR012337">
    <property type="entry name" value="RNaseH-like_sf"/>
</dbReference>
<name>A0A8X6RIR5_TRICX</name>
<dbReference type="Gene3D" id="1.10.340.70">
    <property type="match status" value="1"/>
</dbReference>
<dbReference type="AlphaFoldDB" id="A0A8X6RIR5"/>
<dbReference type="GO" id="GO:0003676">
    <property type="term" value="F:nucleic acid binding"/>
    <property type="evidence" value="ECO:0007669"/>
    <property type="project" value="InterPro"/>
</dbReference>
<reference evidence="2" key="1">
    <citation type="submission" date="2020-08" db="EMBL/GenBank/DDBJ databases">
        <title>Multicomponent nature underlies the extraordinary mechanical properties of spider dragline silk.</title>
        <authorList>
            <person name="Kono N."/>
            <person name="Nakamura H."/>
            <person name="Mori M."/>
            <person name="Yoshida Y."/>
            <person name="Ohtoshi R."/>
            <person name="Malay A.D."/>
            <person name="Moran D.A.P."/>
            <person name="Tomita M."/>
            <person name="Numata K."/>
            <person name="Arakawa K."/>
        </authorList>
    </citation>
    <scope>NUCLEOTIDE SEQUENCE</scope>
</reference>
<protein>
    <recommendedName>
        <fullName evidence="1">Integrase catalytic domain-containing protein</fullName>
    </recommendedName>
</protein>
<dbReference type="Pfam" id="PF18701">
    <property type="entry name" value="DUF5641"/>
    <property type="match status" value="1"/>
</dbReference>
<dbReference type="SUPFAM" id="SSF53098">
    <property type="entry name" value="Ribonuclease H-like"/>
    <property type="match status" value="1"/>
</dbReference>
<dbReference type="InterPro" id="IPR001584">
    <property type="entry name" value="Integrase_cat-core"/>
</dbReference>
<dbReference type="GO" id="GO:0015074">
    <property type="term" value="P:DNA integration"/>
    <property type="evidence" value="ECO:0007669"/>
    <property type="project" value="InterPro"/>
</dbReference>
<accession>A0A8X6RIR5</accession>
<evidence type="ECO:0000259" key="1">
    <source>
        <dbReference type="PROSITE" id="PS50994"/>
    </source>
</evidence>
<evidence type="ECO:0000313" key="3">
    <source>
        <dbReference type="Proteomes" id="UP000887159"/>
    </source>
</evidence>